<dbReference type="GO" id="GO:0007020">
    <property type="term" value="P:microtubule nucleation"/>
    <property type="evidence" value="ECO:0007669"/>
    <property type="project" value="InterPro"/>
</dbReference>
<evidence type="ECO:0000313" key="11">
    <source>
        <dbReference type="Proteomes" id="UP000466442"/>
    </source>
</evidence>
<gene>
    <name evidence="10" type="ORF">GE061_000153</name>
</gene>
<feature type="domain" description="Gamma tubulin complex component C-terminal" evidence="8">
    <location>
        <begin position="1152"/>
        <end position="1432"/>
    </location>
</feature>
<keyword evidence="11" id="KW-1185">Reference proteome</keyword>
<feature type="region of interest" description="Disordered" evidence="7">
    <location>
        <begin position="838"/>
        <end position="860"/>
    </location>
</feature>
<feature type="coiled-coil region" evidence="6">
    <location>
        <begin position="607"/>
        <end position="634"/>
    </location>
</feature>
<feature type="domain" description="Gamma tubulin complex component protein N-terminal" evidence="9">
    <location>
        <begin position="332"/>
        <end position="545"/>
    </location>
</feature>
<evidence type="ECO:0000256" key="6">
    <source>
        <dbReference type="SAM" id="Coils"/>
    </source>
</evidence>
<evidence type="ECO:0000256" key="5">
    <source>
        <dbReference type="ARBA" id="ARBA00023212"/>
    </source>
</evidence>
<dbReference type="InterPro" id="IPR042241">
    <property type="entry name" value="GCP_C_sf"/>
</dbReference>
<feature type="compositionally biased region" description="Low complexity" evidence="7">
    <location>
        <begin position="1096"/>
        <end position="1105"/>
    </location>
</feature>
<protein>
    <submittedName>
        <fullName evidence="10">Uncharacterized protein</fullName>
    </submittedName>
</protein>
<feature type="region of interest" description="Disordered" evidence="7">
    <location>
        <begin position="1012"/>
        <end position="1049"/>
    </location>
</feature>
<comment type="subcellular location">
    <subcellularLocation>
        <location evidence="1">Cytoplasm</location>
        <location evidence="1">Cytoskeleton</location>
    </subcellularLocation>
</comment>
<dbReference type="GO" id="GO:0051011">
    <property type="term" value="F:microtubule minus-end binding"/>
    <property type="evidence" value="ECO:0007669"/>
    <property type="project" value="TreeGrafter"/>
</dbReference>
<organism evidence="10 11">
    <name type="scientific">Apolygus lucorum</name>
    <name type="common">Small green plant bug</name>
    <name type="synonym">Lygocoris lucorum</name>
    <dbReference type="NCBI Taxonomy" id="248454"/>
    <lineage>
        <taxon>Eukaryota</taxon>
        <taxon>Metazoa</taxon>
        <taxon>Ecdysozoa</taxon>
        <taxon>Arthropoda</taxon>
        <taxon>Hexapoda</taxon>
        <taxon>Insecta</taxon>
        <taxon>Pterygota</taxon>
        <taxon>Neoptera</taxon>
        <taxon>Paraneoptera</taxon>
        <taxon>Hemiptera</taxon>
        <taxon>Heteroptera</taxon>
        <taxon>Panheteroptera</taxon>
        <taxon>Cimicomorpha</taxon>
        <taxon>Miridae</taxon>
        <taxon>Mirini</taxon>
        <taxon>Apolygus</taxon>
    </lineage>
</organism>
<evidence type="ECO:0000256" key="4">
    <source>
        <dbReference type="ARBA" id="ARBA00022701"/>
    </source>
</evidence>
<dbReference type="InterPro" id="IPR041470">
    <property type="entry name" value="GCP_N"/>
</dbReference>
<comment type="similarity">
    <text evidence="2">Belongs to the TUBGCP family.</text>
</comment>
<evidence type="ECO:0000313" key="10">
    <source>
        <dbReference type="EMBL" id="KAF6215818.1"/>
    </source>
</evidence>
<name>A0A6A4KME0_APOLU</name>
<dbReference type="GO" id="GO:0000930">
    <property type="term" value="C:gamma-tubulin complex"/>
    <property type="evidence" value="ECO:0007669"/>
    <property type="project" value="TreeGrafter"/>
</dbReference>
<evidence type="ECO:0000256" key="7">
    <source>
        <dbReference type="SAM" id="MobiDB-lite"/>
    </source>
</evidence>
<feature type="compositionally biased region" description="Basic and acidic residues" evidence="7">
    <location>
        <begin position="1086"/>
        <end position="1095"/>
    </location>
</feature>
<dbReference type="GO" id="GO:0000922">
    <property type="term" value="C:spindle pole"/>
    <property type="evidence" value="ECO:0007669"/>
    <property type="project" value="InterPro"/>
</dbReference>
<dbReference type="PANTHER" id="PTHR19302:SF70">
    <property type="entry name" value="GAMMA-TUBULIN COMPLEX COMPONENT 6"/>
    <property type="match status" value="1"/>
</dbReference>
<evidence type="ECO:0000259" key="9">
    <source>
        <dbReference type="Pfam" id="PF17681"/>
    </source>
</evidence>
<dbReference type="InterPro" id="IPR007259">
    <property type="entry name" value="GCP"/>
</dbReference>
<feature type="region of interest" description="Disordered" evidence="7">
    <location>
        <begin position="1080"/>
        <end position="1108"/>
    </location>
</feature>
<feature type="compositionally biased region" description="Polar residues" evidence="7">
    <location>
        <begin position="972"/>
        <end position="983"/>
    </location>
</feature>
<dbReference type="OrthoDB" id="6621710at2759"/>
<feature type="compositionally biased region" description="Basic and acidic residues" evidence="7">
    <location>
        <begin position="1040"/>
        <end position="1049"/>
    </location>
</feature>
<dbReference type="GO" id="GO:0051225">
    <property type="term" value="P:spindle assembly"/>
    <property type="evidence" value="ECO:0007669"/>
    <property type="project" value="TreeGrafter"/>
</dbReference>
<dbReference type="Pfam" id="PF17681">
    <property type="entry name" value="GCP_N_terminal"/>
    <property type="match status" value="1"/>
</dbReference>
<dbReference type="GO" id="GO:0005874">
    <property type="term" value="C:microtubule"/>
    <property type="evidence" value="ECO:0007669"/>
    <property type="project" value="UniProtKB-KW"/>
</dbReference>
<feature type="region of interest" description="Disordered" evidence="7">
    <location>
        <begin position="928"/>
        <end position="998"/>
    </location>
</feature>
<evidence type="ECO:0000256" key="2">
    <source>
        <dbReference type="ARBA" id="ARBA00010337"/>
    </source>
</evidence>
<dbReference type="GO" id="GO:0051321">
    <property type="term" value="P:meiotic cell cycle"/>
    <property type="evidence" value="ECO:0007669"/>
    <property type="project" value="TreeGrafter"/>
</dbReference>
<keyword evidence="3" id="KW-0963">Cytoplasm</keyword>
<evidence type="ECO:0000259" key="8">
    <source>
        <dbReference type="Pfam" id="PF04130"/>
    </source>
</evidence>
<keyword evidence="4" id="KW-0493">Microtubule</keyword>
<dbReference type="GO" id="GO:0043015">
    <property type="term" value="F:gamma-tubulin binding"/>
    <property type="evidence" value="ECO:0007669"/>
    <property type="project" value="InterPro"/>
</dbReference>
<evidence type="ECO:0000256" key="1">
    <source>
        <dbReference type="ARBA" id="ARBA00004245"/>
    </source>
</evidence>
<keyword evidence="6" id="KW-0175">Coiled coil</keyword>
<dbReference type="Pfam" id="PF04130">
    <property type="entry name" value="GCP_C_terminal"/>
    <property type="match status" value="1"/>
</dbReference>
<dbReference type="GO" id="GO:0031122">
    <property type="term" value="P:cytoplasmic microtubule organization"/>
    <property type="evidence" value="ECO:0007669"/>
    <property type="project" value="TreeGrafter"/>
</dbReference>
<comment type="caution">
    <text evidence="10">The sequence shown here is derived from an EMBL/GenBank/DDBJ whole genome shotgun (WGS) entry which is preliminary data.</text>
</comment>
<keyword evidence="5" id="KW-0206">Cytoskeleton</keyword>
<feature type="compositionally biased region" description="Low complexity" evidence="7">
    <location>
        <begin position="1022"/>
        <end position="1032"/>
    </location>
</feature>
<feature type="region of interest" description="Disordered" evidence="7">
    <location>
        <begin position="788"/>
        <end position="810"/>
    </location>
</feature>
<reference evidence="10" key="1">
    <citation type="journal article" date="2021" name="Mol. Ecol. Resour.">
        <title>Apolygus lucorum genome provides insights into omnivorousness and mesophyll feeding.</title>
        <authorList>
            <person name="Liu Y."/>
            <person name="Liu H."/>
            <person name="Wang H."/>
            <person name="Huang T."/>
            <person name="Liu B."/>
            <person name="Yang B."/>
            <person name="Yin L."/>
            <person name="Li B."/>
            <person name="Zhang Y."/>
            <person name="Zhang S."/>
            <person name="Jiang F."/>
            <person name="Zhang X."/>
            <person name="Ren Y."/>
            <person name="Wang B."/>
            <person name="Wang S."/>
            <person name="Lu Y."/>
            <person name="Wu K."/>
            <person name="Fan W."/>
            <person name="Wang G."/>
        </authorList>
    </citation>
    <scope>NUCLEOTIDE SEQUENCE</scope>
    <source>
        <strain evidence="10">12Hb</strain>
    </source>
</reference>
<sequence>MDQQDTQDVNDQSVFALISALCGALSGNVEFADSDAAQRQVRALRRTAFSHLLNRSSNFDQNQNLSENISLGLFTLIAAKKAANDEWTHEEYVRCFQLLEKFDNLLSNSPELIEGSNIGRMLIALGYHRPPRASTSTTPSPTYPMRSLDGLACIPSRLQLTTSQFFSNESTDNEIFTPVDFFWKNFKSLLETLQLPQHKINVTRTSQERLAIDECHAIPRSSSRTDEGFSSPSDLRVEFTQPFDWSNVETELPVLALEWESFPHRPERQYFPSPRSRAVRDTTFCPIRMVKVPYKELIECIKALLIGVPSHLFQEVDGEFFMTPGLFTDRTPPHLVYLYSKKFIKGGMLFLRLLLISEYFNSLTSASMSVVIQNFIMDYQELIRSIPEMTSLLQLTTTVSPFIDMLAYLVNLIDNDQQGGWHLLETLHEDALRMVEPNFQELTSALFADCFTTYLKFIEEWIFEGKWHQELFFQKNLDIKDISDRTSWSQSYSFDPSNAPSFIPAAAIYECGKLCHLVKDKKSQPESWSVVADCRPQMRLIKNKDDLAFVKQTCRYYSHTGDALRLEALEQFREDHQLDLSSVAREKAKADNLLFNVSKAAEREKSLIKKLENLILMKAELEQFERNRNAEELKRNLFDLLEDDRRSYHEIEQIISSGRHQYELIERYLKNEERIVRCSLVSNWREKRHCLDVSRATNFGKCFDITEYGTPVRKEKTDTVDYIKSESAYDTSQLISALLSSTSKLPLIAGDPMDKCSTASMTRPFSEPGFKEIVERAPKDFLVLTAMEDEPSSSSEESLSDDDQPDRSNLRRMPSEALEEMGHRRRWVSKAGTSQEYEEIDESTYSSLVSPRPGISSGSTAVSEMRSVIPMTGGAIPRREGDMPGMEGDVPRMEQDVPMVEGAGVEGDNPGMEGDVPRTGGAIYRTGGAIPRTGGAIPRSGGAIPRTTGAIPRTSGAIPQTTDIPRMGGAIPSTSGDIPSTSGDIPRMGGDIPRSRGYNLRTEGEIPRMEGAISGSSESIPRTRGTTPRMRGAFPWSVRSEPRTSRSEEHVDEFIGEYVEETSSSEESILRRNEHHGTLRPFYSRRTSDIGRDSPSRSSTSSEDSNIPRGFRKVSKSLRYFMNNLSVQFPLEAQSSTVRRLVNHKLFVENCLLDHLRRLRNVLLKSNGVGAQALMSKMCRNVTVYDPAAFCMHLTLLNMLEDAYPKDSKYFTFRADPIPQAFDTTESEIFSFLNLDYACSWPLNLILTDTAIQKYNAIWKFLNTIDVTLYYLQEVFNFLRVRREDLRGDHYTQIQLHRHLMLTFVNALKFYSSSIVAESWVEFHIDLQTEAIQSPDELYGLHAAFIKGLYTKMMLNSNAKRIYDPIEKALHYVLVYCLTVLFGSWESPFTGQSKQVKFNKLLRTFENFKGTVNWILTFLNLVASEQGLDYLLILRQLIS</sequence>
<evidence type="ECO:0000256" key="3">
    <source>
        <dbReference type="ARBA" id="ARBA00022490"/>
    </source>
</evidence>
<accession>A0A6A4KME0</accession>
<dbReference type="InterPro" id="IPR040457">
    <property type="entry name" value="GCP_C"/>
</dbReference>
<dbReference type="Proteomes" id="UP000466442">
    <property type="component" value="Linkage Group LG1"/>
</dbReference>
<dbReference type="GO" id="GO:0000278">
    <property type="term" value="P:mitotic cell cycle"/>
    <property type="evidence" value="ECO:0007669"/>
    <property type="project" value="TreeGrafter"/>
</dbReference>
<proteinExistence type="inferred from homology"/>
<dbReference type="EMBL" id="WIXP02000001">
    <property type="protein sequence ID" value="KAF6215818.1"/>
    <property type="molecule type" value="Genomic_DNA"/>
</dbReference>
<dbReference type="Gene3D" id="1.20.120.1900">
    <property type="entry name" value="Gamma-tubulin complex, C-terminal domain"/>
    <property type="match status" value="1"/>
</dbReference>
<dbReference type="PANTHER" id="PTHR19302">
    <property type="entry name" value="GAMMA TUBULIN COMPLEX PROTEIN"/>
    <property type="match status" value="1"/>
</dbReference>